<dbReference type="InterPro" id="IPR058533">
    <property type="entry name" value="Cation_efflux_TM"/>
</dbReference>
<dbReference type="InterPro" id="IPR014100">
    <property type="entry name" value="GTP-bd_Obg/CgtA"/>
</dbReference>
<accession>A0AAV4V295</accession>
<dbReference type="InterPro" id="IPR045086">
    <property type="entry name" value="OBG_GTPase"/>
</dbReference>
<evidence type="ECO:0000256" key="1">
    <source>
        <dbReference type="ARBA" id="ARBA00004141"/>
    </source>
</evidence>
<feature type="transmembrane region" description="Helical" evidence="9">
    <location>
        <begin position="379"/>
        <end position="401"/>
    </location>
</feature>
<keyword evidence="8 9" id="KW-0472">Membrane</keyword>
<dbReference type="HAMAP" id="MF_01454">
    <property type="entry name" value="GTPase_Obg"/>
    <property type="match status" value="1"/>
</dbReference>
<feature type="transmembrane region" description="Helical" evidence="9">
    <location>
        <begin position="468"/>
        <end position="485"/>
    </location>
</feature>
<proteinExistence type="inferred from homology"/>
<feature type="transmembrane region" description="Helical" evidence="9">
    <location>
        <begin position="354"/>
        <end position="373"/>
    </location>
</feature>
<dbReference type="InterPro" id="IPR027417">
    <property type="entry name" value="P-loop_NTPase"/>
</dbReference>
<dbReference type="SUPFAM" id="SSF82051">
    <property type="entry name" value="Obg GTP-binding protein N-terminal domain"/>
    <property type="match status" value="1"/>
</dbReference>
<dbReference type="PROSITE" id="PS51883">
    <property type="entry name" value="OBG"/>
    <property type="match status" value="1"/>
</dbReference>
<dbReference type="SUPFAM" id="SSF52540">
    <property type="entry name" value="P-loop containing nucleoside triphosphate hydrolases"/>
    <property type="match status" value="1"/>
</dbReference>
<feature type="domain" description="OBG-type G" evidence="10">
    <location>
        <begin position="189"/>
        <end position="354"/>
    </location>
</feature>
<keyword evidence="13" id="KW-1185">Reference proteome</keyword>
<dbReference type="Pfam" id="PF01545">
    <property type="entry name" value="Cation_efflux"/>
    <property type="match status" value="1"/>
</dbReference>
<feature type="domain" description="Obg" evidence="11">
    <location>
        <begin position="34"/>
        <end position="188"/>
    </location>
</feature>
<dbReference type="GO" id="GO:0016020">
    <property type="term" value="C:membrane"/>
    <property type="evidence" value="ECO:0007669"/>
    <property type="project" value="UniProtKB-SubCell"/>
</dbReference>
<dbReference type="InterPro" id="IPR005225">
    <property type="entry name" value="Small_GTP-bd"/>
</dbReference>
<gene>
    <name evidence="12" type="primary">MTG2</name>
    <name evidence="12" type="ORF">CDAR_12241</name>
</gene>
<dbReference type="SUPFAM" id="SSF161111">
    <property type="entry name" value="Cation efflux protein transmembrane domain-like"/>
    <property type="match status" value="1"/>
</dbReference>
<dbReference type="GO" id="GO:0000287">
    <property type="term" value="F:magnesium ion binding"/>
    <property type="evidence" value="ECO:0007669"/>
    <property type="project" value="InterPro"/>
</dbReference>
<dbReference type="EMBL" id="BPLQ01012313">
    <property type="protein sequence ID" value="GIY64357.1"/>
    <property type="molecule type" value="Genomic_DNA"/>
</dbReference>
<dbReference type="CDD" id="cd01898">
    <property type="entry name" value="Obg"/>
    <property type="match status" value="1"/>
</dbReference>
<dbReference type="Gene3D" id="2.70.210.12">
    <property type="entry name" value="GTP1/OBG domain"/>
    <property type="match status" value="1"/>
</dbReference>
<dbReference type="NCBIfam" id="NF008956">
    <property type="entry name" value="PRK12299.1"/>
    <property type="match status" value="1"/>
</dbReference>
<evidence type="ECO:0000256" key="5">
    <source>
        <dbReference type="ARBA" id="ARBA00022741"/>
    </source>
</evidence>
<dbReference type="AlphaFoldDB" id="A0AAV4V295"/>
<comment type="caution">
    <text evidence="12">The sequence shown here is derived from an EMBL/GenBank/DDBJ whole genome shotgun (WGS) entry which is preliminary data.</text>
</comment>
<dbReference type="FunFam" id="2.70.210.12:FF:000001">
    <property type="entry name" value="GTPase Obg"/>
    <property type="match status" value="1"/>
</dbReference>
<dbReference type="GO" id="GO:0005739">
    <property type="term" value="C:mitochondrion"/>
    <property type="evidence" value="ECO:0007669"/>
    <property type="project" value="TreeGrafter"/>
</dbReference>
<reference evidence="12 13" key="1">
    <citation type="submission" date="2021-06" db="EMBL/GenBank/DDBJ databases">
        <title>Caerostris darwini draft genome.</title>
        <authorList>
            <person name="Kono N."/>
            <person name="Arakawa K."/>
        </authorList>
    </citation>
    <scope>NUCLEOTIDE SEQUENCE [LARGE SCALE GENOMIC DNA]</scope>
</reference>
<evidence type="ECO:0000256" key="2">
    <source>
        <dbReference type="ARBA" id="ARBA00007699"/>
    </source>
</evidence>
<dbReference type="InterPro" id="IPR036726">
    <property type="entry name" value="GTP1_OBG_dom_sf"/>
</dbReference>
<dbReference type="PANTHER" id="PTHR11702:SF31">
    <property type="entry name" value="MITOCHONDRIAL RIBOSOME-ASSOCIATED GTPASE 2"/>
    <property type="match status" value="1"/>
</dbReference>
<dbReference type="GO" id="GO:0042254">
    <property type="term" value="P:ribosome biogenesis"/>
    <property type="evidence" value="ECO:0007669"/>
    <property type="project" value="UniProtKB-UniRule"/>
</dbReference>
<evidence type="ECO:0000256" key="4">
    <source>
        <dbReference type="ARBA" id="ARBA00022692"/>
    </source>
</evidence>
<dbReference type="NCBIfam" id="TIGR00231">
    <property type="entry name" value="small_GTP"/>
    <property type="match status" value="1"/>
</dbReference>
<evidence type="ECO:0000259" key="11">
    <source>
        <dbReference type="PROSITE" id="PS51883"/>
    </source>
</evidence>
<dbReference type="InterPro" id="IPR006169">
    <property type="entry name" value="GTP1_OBG_dom"/>
</dbReference>
<evidence type="ECO:0000256" key="7">
    <source>
        <dbReference type="ARBA" id="ARBA00023134"/>
    </source>
</evidence>
<dbReference type="Gene3D" id="3.40.50.300">
    <property type="entry name" value="P-loop containing nucleotide triphosphate hydrolases"/>
    <property type="match status" value="1"/>
</dbReference>
<evidence type="ECO:0000259" key="10">
    <source>
        <dbReference type="PROSITE" id="PS51710"/>
    </source>
</evidence>
<evidence type="ECO:0000313" key="12">
    <source>
        <dbReference type="EMBL" id="GIY64357.1"/>
    </source>
</evidence>
<evidence type="ECO:0000256" key="3">
    <source>
        <dbReference type="ARBA" id="ARBA00022517"/>
    </source>
</evidence>
<dbReference type="Pfam" id="PF01018">
    <property type="entry name" value="GTP1_OBG"/>
    <property type="match status" value="1"/>
</dbReference>
<keyword evidence="7" id="KW-0342">GTP-binding</keyword>
<feature type="transmembrane region" description="Helical" evidence="9">
    <location>
        <begin position="422"/>
        <end position="448"/>
    </location>
</feature>
<dbReference type="PRINTS" id="PR00326">
    <property type="entry name" value="GTP1OBG"/>
</dbReference>
<keyword evidence="6 9" id="KW-1133">Transmembrane helix</keyword>
<evidence type="ECO:0000256" key="9">
    <source>
        <dbReference type="SAM" id="Phobius"/>
    </source>
</evidence>
<dbReference type="PANTHER" id="PTHR11702">
    <property type="entry name" value="DEVELOPMENTALLY REGULATED GTP-BINDING PROTEIN-RELATED"/>
    <property type="match status" value="1"/>
</dbReference>
<evidence type="ECO:0000256" key="6">
    <source>
        <dbReference type="ARBA" id="ARBA00022989"/>
    </source>
</evidence>
<dbReference type="Gene3D" id="1.20.1510.10">
    <property type="entry name" value="Cation efflux protein transmembrane domain"/>
    <property type="match status" value="1"/>
</dbReference>
<dbReference type="NCBIfam" id="TIGR02729">
    <property type="entry name" value="Obg_CgtA"/>
    <property type="match status" value="1"/>
</dbReference>
<dbReference type="InterPro" id="IPR027469">
    <property type="entry name" value="Cation_efflux_TMD_sf"/>
</dbReference>
<dbReference type="GO" id="GO:0005525">
    <property type="term" value="F:GTP binding"/>
    <property type="evidence" value="ECO:0007669"/>
    <property type="project" value="UniProtKB-KW"/>
</dbReference>
<dbReference type="InterPro" id="IPR031167">
    <property type="entry name" value="G_OBG"/>
</dbReference>
<organism evidence="12 13">
    <name type="scientific">Caerostris darwini</name>
    <dbReference type="NCBI Taxonomy" id="1538125"/>
    <lineage>
        <taxon>Eukaryota</taxon>
        <taxon>Metazoa</taxon>
        <taxon>Ecdysozoa</taxon>
        <taxon>Arthropoda</taxon>
        <taxon>Chelicerata</taxon>
        <taxon>Arachnida</taxon>
        <taxon>Araneae</taxon>
        <taxon>Araneomorphae</taxon>
        <taxon>Entelegynae</taxon>
        <taxon>Araneoidea</taxon>
        <taxon>Araneidae</taxon>
        <taxon>Caerostris</taxon>
    </lineage>
</organism>
<sequence>MHKSIFINCFRFYCKQAANPLRKIKSLPSEYRTQRFLDFKTITAVGGNGGDGCISFLRLYRNPFGGPSGGDGGNGGHVIIQACSTVKSLEYVPSVVKGGHGSHGRSKDKHGACGDHFVVKVPIGTIIKEYDITLADLNEQDAKFIAARGGAGGHGNHFFLSNENRHPDIAEKGAPGEQRQYDLELKIMAHIGLVGFPNAGKSTLLRAISRARPKIAAYPFTTLNPHIGIVHYDDFVQLAVADLPGLIPGAHENRGLGISFLRHIERCSGILYVIDASVNSPLEQLEALKYELEQYKEGLSSRPHAIVANKCDLEGCDDKIEILKQSVSMPVFTVSAKFVLLCKKVPSRVKMRSSVLYFLIAVSGMVFGAEIVASHITQSIVLLISAYHMLYNILSLLLLVISHRMSKGKTLKNTFGWARVKVLGQLVNMLFLGALCFAASVSAVQTMVHAFPRRHHSHVPHAAGRPGVINFFVNVLCFFLIGGYTHHQGCSMIIRDNDVQMNCVVAEVGESPKTFSSSKAPSAASLTSSLKKVAISRWCGDHQIWTFLETFLHA</sequence>
<evidence type="ECO:0000313" key="13">
    <source>
        <dbReference type="Proteomes" id="UP001054837"/>
    </source>
</evidence>
<keyword evidence="5" id="KW-0547">Nucleotide-binding</keyword>
<evidence type="ECO:0000256" key="8">
    <source>
        <dbReference type="ARBA" id="ARBA00023136"/>
    </source>
</evidence>
<comment type="subcellular location">
    <subcellularLocation>
        <location evidence="1">Membrane</location>
        <topology evidence="1">Multi-pass membrane protein</topology>
    </subcellularLocation>
</comment>
<comment type="similarity">
    <text evidence="2">Belongs to the TRAFAC class OBG-HflX-like GTPase superfamily. OBG GTPase family.</text>
</comment>
<name>A0AAV4V295_9ARAC</name>
<keyword evidence="4 9" id="KW-0812">Transmembrane</keyword>
<keyword evidence="3" id="KW-0690">Ribosome biogenesis</keyword>
<dbReference type="GO" id="GO:0003924">
    <property type="term" value="F:GTPase activity"/>
    <property type="evidence" value="ECO:0007669"/>
    <property type="project" value="InterPro"/>
</dbReference>
<dbReference type="Proteomes" id="UP001054837">
    <property type="component" value="Unassembled WGS sequence"/>
</dbReference>
<dbReference type="InterPro" id="IPR006073">
    <property type="entry name" value="GTP-bd"/>
</dbReference>
<dbReference type="Pfam" id="PF01926">
    <property type="entry name" value="MMR_HSR1"/>
    <property type="match status" value="1"/>
</dbReference>
<protein>
    <submittedName>
        <fullName evidence="12">Mitochondrial ribosome-associated GTPase 2</fullName>
    </submittedName>
</protein>
<dbReference type="PROSITE" id="PS51710">
    <property type="entry name" value="G_OBG"/>
    <property type="match status" value="1"/>
</dbReference>
<dbReference type="GO" id="GO:0008324">
    <property type="term" value="F:monoatomic cation transmembrane transporter activity"/>
    <property type="evidence" value="ECO:0007669"/>
    <property type="project" value="InterPro"/>
</dbReference>